<dbReference type="AlphaFoldDB" id="A0A383TIV4"/>
<dbReference type="RefSeq" id="WP_160117128.1">
    <property type="nucleotide sequence ID" value="NZ_UNRR01000041.1"/>
</dbReference>
<evidence type="ECO:0000313" key="2">
    <source>
        <dbReference type="Proteomes" id="UP000262072"/>
    </source>
</evidence>
<organism evidence="1 2">
    <name type="scientific">Trichococcus shcherbakoviae</name>
    <dbReference type="NCBI Taxonomy" id="2094020"/>
    <lineage>
        <taxon>Bacteria</taxon>
        <taxon>Bacillati</taxon>
        <taxon>Bacillota</taxon>
        <taxon>Bacilli</taxon>
        <taxon>Lactobacillales</taxon>
        <taxon>Carnobacteriaceae</taxon>
        <taxon>Trichococcus</taxon>
    </lineage>
</organism>
<evidence type="ECO:0000313" key="1">
    <source>
        <dbReference type="EMBL" id="SYZ79896.1"/>
    </source>
</evidence>
<proteinExistence type="predicted"/>
<protein>
    <submittedName>
        <fullName evidence="1">Uncharacterized protein</fullName>
    </submittedName>
</protein>
<accession>A0A383TIV4</accession>
<sequence length="50" mass="6237">MCFETRDEWIEKHYDYTTDDFDEPMPEEFIIDDADWDEDTDSDTWIERHS</sequence>
<dbReference type="EMBL" id="UNRR01000041">
    <property type="protein sequence ID" value="SYZ79896.1"/>
    <property type="molecule type" value="Genomic_DNA"/>
</dbReference>
<gene>
    <name evidence="1" type="ORF">TART1_2772</name>
</gene>
<reference evidence="2" key="1">
    <citation type="submission" date="2018-05" db="EMBL/GenBank/DDBJ databases">
        <authorList>
            <person name="Strepis N."/>
        </authorList>
    </citation>
    <scope>NUCLEOTIDE SEQUENCE [LARGE SCALE GENOMIC DNA]</scope>
</reference>
<dbReference type="Proteomes" id="UP000262072">
    <property type="component" value="Unassembled WGS sequence"/>
</dbReference>
<name>A0A383TIV4_9LACT</name>